<feature type="domain" description="Transcription regulator PadR N-terminal" evidence="1">
    <location>
        <begin position="7"/>
        <end position="79"/>
    </location>
</feature>
<keyword evidence="4" id="KW-1185">Reference proteome</keyword>
<dbReference type="Pfam" id="PF03551">
    <property type="entry name" value="PadR"/>
    <property type="match status" value="1"/>
</dbReference>
<evidence type="ECO:0000313" key="4">
    <source>
        <dbReference type="Proteomes" id="UP000279994"/>
    </source>
</evidence>
<dbReference type="OrthoDB" id="3186544at2"/>
<organism evidence="3 4">
    <name type="scientific">Nocardioides pocheonensis</name>
    <dbReference type="NCBI Taxonomy" id="661485"/>
    <lineage>
        <taxon>Bacteria</taxon>
        <taxon>Bacillati</taxon>
        <taxon>Actinomycetota</taxon>
        <taxon>Actinomycetes</taxon>
        <taxon>Propionibacteriales</taxon>
        <taxon>Nocardioidaceae</taxon>
        <taxon>Nocardioides</taxon>
    </lineage>
</organism>
<gene>
    <name evidence="3" type="ORF">EFL26_21615</name>
</gene>
<dbReference type="SUPFAM" id="SSF46785">
    <property type="entry name" value="Winged helix' DNA-binding domain"/>
    <property type="match status" value="1"/>
</dbReference>
<sequence length="190" mass="20986">MSLRHAILTALLEVPSTGLSLTRRFDRSIGYFWQATHQQVYRETAKLEAEALIRAVPQATPARGNPKTYEVTDEGRAELIRWVGDSEPPKPGRDALLVRLRAASVVGPGPLVDQMREHHEFHSARHAEYLAVAARDFADRELDDVARMQYLILQAGIGLEEFWTAWLQDAITELSQGAGSRKAAGAATAG</sequence>
<dbReference type="PANTHER" id="PTHR43252:SF4">
    <property type="entry name" value="TRANSCRIPTIONAL REGULATORY PROTEIN"/>
    <property type="match status" value="1"/>
</dbReference>
<dbReference type="PANTHER" id="PTHR43252">
    <property type="entry name" value="TRANSCRIPTIONAL REGULATOR YQJI"/>
    <property type="match status" value="1"/>
</dbReference>
<dbReference type="InterPro" id="IPR036390">
    <property type="entry name" value="WH_DNA-bd_sf"/>
</dbReference>
<dbReference type="Pfam" id="PF10400">
    <property type="entry name" value="Vir_act_alpha_C"/>
    <property type="match status" value="1"/>
</dbReference>
<comment type="caution">
    <text evidence="3">The sequence shown here is derived from an EMBL/GenBank/DDBJ whole genome shotgun (WGS) entry which is preliminary data.</text>
</comment>
<protein>
    <submittedName>
        <fullName evidence="3">PadR family transcriptional regulator</fullName>
    </submittedName>
</protein>
<dbReference type="Proteomes" id="UP000279994">
    <property type="component" value="Unassembled WGS sequence"/>
</dbReference>
<feature type="domain" description="Transcription regulator PadR C-terminal" evidence="2">
    <location>
        <begin position="93"/>
        <end position="174"/>
    </location>
</feature>
<accession>A0A3N0GIG7</accession>
<evidence type="ECO:0000313" key="3">
    <source>
        <dbReference type="EMBL" id="RNM11908.1"/>
    </source>
</evidence>
<dbReference type="Gene3D" id="1.10.10.10">
    <property type="entry name" value="Winged helix-like DNA-binding domain superfamily/Winged helix DNA-binding domain"/>
    <property type="match status" value="1"/>
</dbReference>
<dbReference type="Gene3D" id="6.10.140.190">
    <property type="match status" value="1"/>
</dbReference>
<proteinExistence type="predicted"/>
<dbReference type="InterPro" id="IPR005149">
    <property type="entry name" value="Tscrpt_reg_PadR_N"/>
</dbReference>
<dbReference type="InterPro" id="IPR036388">
    <property type="entry name" value="WH-like_DNA-bd_sf"/>
</dbReference>
<dbReference type="InterPro" id="IPR018309">
    <property type="entry name" value="Tscrpt_reg_PadR_C"/>
</dbReference>
<reference evidence="3 4" key="1">
    <citation type="submission" date="2018-11" db="EMBL/GenBank/DDBJ databases">
        <authorList>
            <person name="Li F."/>
        </authorList>
    </citation>
    <scope>NUCLEOTIDE SEQUENCE [LARGE SCALE GENOMIC DNA]</scope>
    <source>
        <strain evidence="3 4">Gsoil 818</strain>
    </source>
</reference>
<dbReference type="RefSeq" id="WP_123225143.1">
    <property type="nucleotide sequence ID" value="NZ_RJSF01000047.1"/>
</dbReference>
<evidence type="ECO:0000259" key="2">
    <source>
        <dbReference type="Pfam" id="PF10400"/>
    </source>
</evidence>
<evidence type="ECO:0000259" key="1">
    <source>
        <dbReference type="Pfam" id="PF03551"/>
    </source>
</evidence>
<dbReference type="AlphaFoldDB" id="A0A3N0GIG7"/>
<dbReference type="EMBL" id="RJSF01000047">
    <property type="protein sequence ID" value="RNM11908.1"/>
    <property type="molecule type" value="Genomic_DNA"/>
</dbReference>
<name>A0A3N0GIG7_9ACTN</name>